<dbReference type="Pfam" id="PF00440">
    <property type="entry name" value="TetR_N"/>
    <property type="match status" value="1"/>
</dbReference>
<dbReference type="PANTHER" id="PTHR30055:SF234">
    <property type="entry name" value="HTH-TYPE TRANSCRIPTIONAL REGULATOR BETI"/>
    <property type="match status" value="1"/>
</dbReference>
<dbReference type="InterPro" id="IPR050109">
    <property type="entry name" value="HTH-type_TetR-like_transc_reg"/>
</dbReference>
<dbReference type="PANTHER" id="PTHR30055">
    <property type="entry name" value="HTH-TYPE TRANSCRIPTIONAL REGULATOR RUTR"/>
    <property type="match status" value="1"/>
</dbReference>
<keyword evidence="1" id="KW-0805">Transcription regulation</keyword>
<organism evidence="7 8">
    <name type="scientific">Actinomadura algeriensis</name>
    <dbReference type="NCBI Taxonomy" id="1679523"/>
    <lineage>
        <taxon>Bacteria</taxon>
        <taxon>Bacillati</taxon>
        <taxon>Actinomycetota</taxon>
        <taxon>Actinomycetes</taxon>
        <taxon>Streptosporangiales</taxon>
        <taxon>Thermomonosporaceae</taxon>
        <taxon>Actinomadura</taxon>
    </lineage>
</organism>
<feature type="DNA-binding region" description="H-T-H motif" evidence="4">
    <location>
        <begin position="46"/>
        <end position="65"/>
    </location>
</feature>
<evidence type="ECO:0000256" key="4">
    <source>
        <dbReference type="PROSITE-ProRule" id="PRU00335"/>
    </source>
</evidence>
<protein>
    <submittedName>
        <fullName evidence="7">AcrR family transcriptional regulator</fullName>
    </submittedName>
</protein>
<evidence type="ECO:0000256" key="2">
    <source>
        <dbReference type="ARBA" id="ARBA00023125"/>
    </source>
</evidence>
<reference evidence="7 8" key="1">
    <citation type="submission" date="2020-10" db="EMBL/GenBank/DDBJ databases">
        <title>Sequencing the genomes of 1000 actinobacteria strains.</title>
        <authorList>
            <person name="Klenk H.-P."/>
        </authorList>
    </citation>
    <scope>NUCLEOTIDE SEQUENCE [LARGE SCALE GENOMIC DNA]</scope>
    <source>
        <strain evidence="7 8">DSM 46744</strain>
    </source>
</reference>
<dbReference type="EMBL" id="JADBDZ010000001">
    <property type="protein sequence ID" value="MBE1531827.1"/>
    <property type="molecule type" value="Genomic_DNA"/>
</dbReference>
<gene>
    <name evidence="7" type="ORF">H4W34_001660</name>
</gene>
<dbReference type="PROSITE" id="PS50977">
    <property type="entry name" value="HTH_TETR_2"/>
    <property type="match status" value="1"/>
</dbReference>
<dbReference type="SUPFAM" id="SSF46689">
    <property type="entry name" value="Homeodomain-like"/>
    <property type="match status" value="1"/>
</dbReference>
<feature type="domain" description="HTH tetR-type" evidence="6">
    <location>
        <begin position="23"/>
        <end position="83"/>
    </location>
</feature>
<keyword evidence="2 4" id="KW-0238">DNA-binding</keyword>
<evidence type="ECO:0000259" key="6">
    <source>
        <dbReference type="PROSITE" id="PS50977"/>
    </source>
</evidence>
<dbReference type="InterPro" id="IPR009057">
    <property type="entry name" value="Homeodomain-like_sf"/>
</dbReference>
<evidence type="ECO:0000256" key="5">
    <source>
        <dbReference type="SAM" id="MobiDB-lite"/>
    </source>
</evidence>
<evidence type="ECO:0000313" key="8">
    <source>
        <dbReference type="Proteomes" id="UP000627838"/>
    </source>
</evidence>
<evidence type="ECO:0000256" key="1">
    <source>
        <dbReference type="ARBA" id="ARBA00023015"/>
    </source>
</evidence>
<accession>A0ABR9JMQ5</accession>
<dbReference type="Proteomes" id="UP000627838">
    <property type="component" value="Unassembled WGS sequence"/>
</dbReference>
<dbReference type="Gene3D" id="1.10.357.10">
    <property type="entry name" value="Tetracycline Repressor, domain 2"/>
    <property type="match status" value="1"/>
</dbReference>
<dbReference type="PRINTS" id="PR00455">
    <property type="entry name" value="HTHTETR"/>
</dbReference>
<name>A0ABR9JMQ5_9ACTN</name>
<keyword evidence="3" id="KW-0804">Transcription</keyword>
<sequence length="221" mass="23980">MAEPHASGPVPRRRGRPPKNTGPATRDLLLDAALELFARQGFAATTVRQIAAAVGVRDSAIYGHFASKQAIYDALFAEAGPASFEALRLDVDALVEDGPRRAVPELVDRVMAGWSEPRARRFTSVLLRDGSGGGGLGGLAASIEAARDRLQEPFVHWRRAGLVRTDVPPRQMVWELFAPLQVPRLLHLHADAGPDDLAAARRLVDEHVRFFLSVILTEGST</sequence>
<feature type="region of interest" description="Disordered" evidence="5">
    <location>
        <begin position="1"/>
        <end position="24"/>
    </location>
</feature>
<evidence type="ECO:0000256" key="3">
    <source>
        <dbReference type="ARBA" id="ARBA00023163"/>
    </source>
</evidence>
<proteinExistence type="predicted"/>
<keyword evidence="8" id="KW-1185">Reference proteome</keyword>
<dbReference type="RefSeq" id="WP_318783992.1">
    <property type="nucleotide sequence ID" value="NZ_JADBDZ010000001.1"/>
</dbReference>
<comment type="caution">
    <text evidence="7">The sequence shown here is derived from an EMBL/GenBank/DDBJ whole genome shotgun (WGS) entry which is preliminary data.</text>
</comment>
<evidence type="ECO:0000313" key="7">
    <source>
        <dbReference type="EMBL" id="MBE1531827.1"/>
    </source>
</evidence>
<dbReference type="InterPro" id="IPR001647">
    <property type="entry name" value="HTH_TetR"/>
</dbReference>